<evidence type="ECO:0000256" key="1">
    <source>
        <dbReference type="SAM" id="MobiDB-lite"/>
    </source>
</evidence>
<feature type="signal peptide" evidence="2">
    <location>
        <begin position="1"/>
        <end position="20"/>
    </location>
</feature>
<name>A0AAJ0DN16_9PEZI</name>
<evidence type="ECO:0000313" key="3">
    <source>
        <dbReference type="EMBL" id="KAK1494078.1"/>
    </source>
</evidence>
<feature type="region of interest" description="Disordered" evidence="1">
    <location>
        <begin position="90"/>
        <end position="112"/>
    </location>
</feature>
<dbReference type="Proteomes" id="UP001239213">
    <property type="component" value="Unassembled WGS sequence"/>
</dbReference>
<evidence type="ECO:0000256" key="2">
    <source>
        <dbReference type="SAM" id="SignalP"/>
    </source>
</evidence>
<sequence length="167" mass="18202">MSSSQPFERCFLVLLAPCLAVSHFDAGITFPTGGMTDLVWLPSMIQEIDEVCVSSQRNVKTNKDRATVYYSQFANLPPECTPVRQSAECAGPGRGSEGQSVAHLTSRTTTKPRGCSRRDILPFLSPTTWAVCLLPSPQQHRARRRTLLAAWHVLAAGKRSCGLAGTI</sequence>
<dbReference type="AlphaFoldDB" id="A0AAJ0DN16"/>
<reference evidence="3" key="1">
    <citation type="submission" date="2016-11" db="EMBL/GenBank/DDBJ databases">
        <title>The genome sequence of Colletotrichum cuscutae.</title>
        <authorList>
            <person name="Baroncelli R."/>
        </authorList>
    </citation>
    <scope>NUCLEOTIDE SEQUENCE</scope>
    <source>
        <strain evidence="3">IMI 304802</strain>
    </source>
</reference>
<accession>A0AAJ0DN16</accession>
<organism evidence="3 4">
    <name type="scientific">Colletotrichum cuscutae</name>
    <dbReference type="NCBI Taxonomy" id="1209917"/>
    <lineage>
        <taxon>Eukaryota</taxon>
        <taxon>Fungi</taxon>
        <taxon>Dikarya</taxon>
        <taxon>Ascomycota</taxon>
        <taxon>Pezizomycotina</taxon>
        <taxon>Sordariomycetes</taxon>
        <taxon>Hypocreomycetidae</taxon>
        <taxon>Glomerellales</taxon>
        <taxon>Glomerellaceae</taxon>
        <taxon>Colletotrichum</taxon>
        <taxon>Colletotrichum acutatum species complex</taxon>
    </lineage>
</organism>
<protein>
    <submittedName>
        <fullName evidence="3">Uncharacterized protein</fullName>
    </submittedName>
</protein>
<dbReference type="EMBL" id="MPDP01000022">
    <property type="protein sequence ID" value="KAK1494078.1"/>
    <property type="molecule type" value="Genomic_DNA"/>
</dbReference>
<proteinExistence type="predicted"/>
<gene>
    <name evidence="3" type="ORF">CCUS01_13745</name>
</gene>
<comment type="caution">
    <text evidence="3">The sequence shown here is derived from an EMBL/GenBank/DDBJ whole genome shotgun (WGS) entry which is preliminary data.</text>
</comment>
<feature type="compositionally biased region" description="Polar residues" evidence="1">
    <location>
        <begin position="97"/>
        <end position="111"/>
    </location>
</feature>
<keyword evidence="4" id="KW-1185">Reference proteome</keyword>
<feature type="chain" id="PRO_5042466747" evidence="2">
    <location>
        <begin position="21"/>
        <end position="167"/>
    </location>
</feature>
<keyword evidence="2" id="KW-0732">Signal</keyword>
<evidence type="ECO:0000313" key="4">
    <source>
        <dbReference type="Proteomes" id="UP001239213"/>
    </source>
</evidence>